<evidence type="ECO:0000256" key="5">
    <source>
        <dbReference type="ARBA" id="ARBA00022801"/>
    </source>
</evidence>
<proteinExistence type="inferred from homology"/>
<dbReference type="InterPro" id="IPR037138">
    <property type="entry name" value="His_deacetylse_dom_sf"/>
</dbReference>
<accession>A0A1G4JNU7</accession>
<dbReference type="GO" id="GO:0141221">
    <property type="term" value="F:histone deacetylase activity, hydrolytic mechanism"/>
    <property type="evidence" value="ECO:0007669"/>
    <property type="project" value="UniProtKB-EC"/>
</dbReference>
<evidence type="ECO:0000256" key="2">
    <source>
        <dbReference type="ARBA" id="ARBA00006457"/>
    </source>
</evidence>
<keyword evidence="9" id="KW-0539">Nucleus</keyword>
<evidence type="ECO:0000313" key="12">
    <source>
        <dbReference type="Proteomes" id="UP000191024"/>
    </source>
</evidence>
<dbReference type="GO" id="GO:0005634">
    <property type="term" value="C:nucleus"/>
    <property type="evidence" value="ECO:0007669"/>
    <property type="project" value="UniProtKB-SubCell"/>
</dbReference>
<dbReference type="AlphaFoldDB" id="A0A1G4JNU7"/>
<evidence type="ECO:0000256" key="6">
    <source>
        <dbReference type="ARBA" id="ARBA00022853"/>
    </source>
</evidence>
<keyword evidence="7" id="KW-0805">Transcription regulation</keyword>
<evidence type="ECO:0000313" key="11">
    <source>
        <dbReference type="EMBL" id="SCU92386.1"/>
    </source>
</evidence>
<protein>
    <recommendedName>
        <fullName evidence="3">histone deacetylase</fullName>
        <ecNumber evidence="3">3.5.1.98</ecNumber>
    </recommendedName>
</protein>
<evidence type="ECO:0000256" key="4">
    <source>
        <dbReference type="ARBA" id="ARBA00022491"/>
    </source>
</evidence>
<dbReference type="InterPro" id="IPR000286">
    <property type="entry name" value="HDACs"/>
</dbReference>
<organism evidence="11 12">
    <name type="scientific">Lachancea mirantina</name>
    <dbReference type="NCBI Taxonomy" id="1230905"/>
    <lineage>
        <taxon>Eukaryota</taxon>
        <taxon>Fungi</taxon>
        <taxon>Dikarya</taxon>
        <taxon>Ascomycota</taxon>
        <taxon>Saccharomycotina</taxon>
        <taxon>Saccharomycetes</taxon>
        <taxon>Saccharomycetales</taxon>
        <taxon>Saccharomycetaceae</taxon>
        <taxon>Lachancea</taxon>
    </lineage>
</organism>
<keyword evidence="5" id="KW-0378">Hydrolase</keyword>
<dbReference type="GO" id="GO:0031507">
    <property type="term" value="P:heterochromatin formation"/>
    <property type="evidence" value="ECO:0007669"/>
    <property type="project" value="TreeGrafter"/>
</dbReference>
<evidence type="ECO:0000256" key="9">
    <source>
        <dbReference type="ARBA" id="ARBA00023242"/>
    </source>
</evidence>
<dbReference type="Pfam" id="PF00850">
    <property type="entry name" value="Hist_deacetyl"/>
    <property type="match status" value="1"/>
</dbReference>
<name>A0A1G4JNU7_9SACH</name>
<dbReference type="InterPro" id="IPR023801">
    <property type="entry name" value="His_deacetylse_dom"/>
</dbReference>
<dbReference type="Gene3D" id="3.40.800.20">
    <property type="entry name" value="Histone deacetylase domain"/>
    <property type="match status" value="1"/>
</dbReference>
<keyword evidence="4" id="KW-0678">Repressor</keyword>
<dbReference type="OrthoDB" id="73273at2759"/>
<evidence type="ECO:0000259" key="10">
    <source>
        <dbReference type="Pfam" id="PF00850"/>
    </source>
</evidence>
<dbReference type="STRING" id="1230905.A0A1G4JNU7"/>
<keyword evidence="12" id="KW-1185">Reference proteome</keyword>
<dbReference type="EC" id="3.5.1.98" evidence="3"/>
<dbReference type="EMBL" id="LT598465">
    <property type="protein sequence ID" value="SCU92386.1"/>
    <property type="molecule type" value="Genomic_DNA"/>
</dbReference>
<dbReference type="PANTHER" id="PTHR10625:SF14">
    <property type="entry name" value="HISTONE DEACETYLASE 8"/>
    <property type="match status" value="1"/>
</dbReference>
<evidence type="ECO:0000256" key="3">
    <source>
        <dbReference type="ARBA" id="ARBA00012111"/>
    </source>
</evidence>
<comment type="subcellular location">
    <subcellularLocation>
        <location evidence="1">Nucleus</location>
    </subcellularLocation>
</comment>
<dbReference type="PRINTS" id="PR01270">
    <property type="entry name" value="HDASUPER"/>
</dbReference>
<sequence length="473" mass="54245">MLFLNFSPVEAPRSPFEKMAHFTISSSPFQSQVCDLLPCNDTSKSTLTHALLRAYNLFDHFDEIIERPSCTERDITRYHDESFIKLIMSSAASEANEDEELTGRDGVTSFAREFACSNDENYLSWFENMQEIYAYWNSYANFNNNAHRQPKESHARLNLTTSTRQKDQNASKLETYGLMYDCPIFPDLPLYLKVSTGATLSLASRIFAKSPTKMILINWDGGRHHAFRSKASGFCYVNDIVLLILALRRKGFRRISYIDFDLHHGDAVEKAFEHSDNVQTISLHLYEPGFFPGTGTVESALNHRSVVNIPLLHGLDDTFLLNVVQEVIIPCVRRHNSEILVLQCGADGLKGDKYDEWQLTIKGMTKAIVKVAGSMQNCHVILLGGGGYNPRLMSRFYTYLTMELLKTFKGSQINLDSLVEIDDILPDHEFIDQYRDEYFKFWIYEMDGEKGKKLKNHNEMSYINELMNAYKLI</sequence>
<evidence type="ECO:0000256" key="7">
    <source>
        <dbReference type="ARBA" id="ARBA00023015"/>
    </source>
</evidence>
<feature type="domain" description="Histone deacetylase" evidence="10">
    <location>
        <begin position="43"/>
        <end position="402"/>
    </location>
</feature>
<keyword evidence="8" id="KW-0804">Transcription</keyword>
<dbReference type="InterPro" id="IPR023696">
    <property type="entry name" value="Ureohydrolase_dom_sf"/>
</dbReference>
<dbReference type="GO" id="GO:0010557">
    <property type="term" value="P:positive regulation of macromolecule biosynthetic process"/>
    <property type="evidence" value="ECO:0007669"/>
    <property type="project" value="UniProtKB-ARBA"/>
</dbReference>
<keyword evidence="6" id="KW-0156">Chromatin regulator</keyword>
<reference evidence="11 12" key="1">
    <citation type="submission" date="2016-03" db="EMBL/GenBank/DDBJ databases">
        <authorList>
            <person name="Devillers H."/>
        </authorList>
    </citation>
    <scope>NUCLEOTIDE SEQUENCE [LARGE SCALE GENOMIC DNA]</scope>
    <source>
        <strain evidence="11">CBS 11717</strain>
    </source>
</reference>
<dbReference type="Proteomes" id="UP000191024">
    <property type="component" value="Chromosome E"/>
</dbReference>
<dbReference type="GO" id="GO:0006355">
    <property type="term" value="P:regulation of DNA-templated transcription"/>
    <property type="evidence" value="ECO:0007669"/>
    <property type="project" value="UniProtKB-ARBA"/>
</dbReference>
<dbReference type="PANTHER" id="PTHR10625">
    <property type="entry name" value="HISTONE DEACETYLASE HDAC1-RELATED"/>
    <property type="match status" value="1"/>
</dbReference>
<evidence type="ECO:0000256" key="8">
    <source>
        <dbReference type="ARBA" id="ARBA00023163"/>
    </source>
</evidence>
<comment type="similarity">
    <text evidence="2">Belongs to the histone deacetylase family. HD type 1 subfamily.</text>
</comment>
<dbReference type="SUPFAM" id="SSF52768">
    <property type="entry name" value="Arginase/deacetylase"/>
    <property type="match status" value="1"/>
</dbReference>
<gene>
    <name evidence="11" type="ORF">LAMI_0E10110G</name>
</gene>
<evidence type="ECO:0000256" key="1">
    <source>
        <dbReference type="ARBA" id="ARBA00004123"/>
    </source>
</evidence>